<keyword evidence="4" id="KW-0235">DNA replication</keyword>
<reference evidence="9 10" key="1">
    <citation type="submission" date="2019-02" db="EMBL/GenBank/DDBJ databases">
        <title>Genome sequencing of the rare red list fungi Antrodiella citrinella (Flaviporus citrinellus).</title>
        <authorList>
            <person name="Buettner E."/>
            <person name="Kellner H."/>
        </authorList>
    </citation>
    <scope>NUCLEOTIDE SEQUENCE [LARGE SCALE GENOMIC DNA]</scope>
    <source>
        <strain evidence="9 10">DSM 108506</strain>
    </source>
</reference>
<comment type="caution">
    <text evidence="9">The sequence shown here is derived from an EMBL/GenBank/DDBJ whole genome shotgun (WGS) entry which is preliminary data.</text>
</comment>
<evidence type="ECO:0000256" key="2">
    <source>
        <dbReference type="ARBA" id="ARBA00008187"/>
    </source>
</evidence>
<proteinExistence type="inferred from homology"/>
<comment type="subcellular location">
    <subcellularLocation>
        <location evidence="1">Nucleus</location>
    </subcellularLocation>
</comment>
<keyword evidence="6" id="KW-0732">Signal</keyword>
<feature type="chain" id="PRO_5020233766" description="DNA replication complex GINS protein SLD5" evidence="6">
    <location>
        <begin position="20"/>
        <end position="697"/>
    </location>
</feature>
<evidence type="ECO:0000313" key="10">
    <source>
        <dbReference type="Proteomes" id="UP000308730"/>
    </source>
</evidence>
<organism evidence="9 10">
    <name type="scientific">Antrodiella citrinella</name>
    <dbReference type="NCBI Taxonomy" id="2447956"/>
    <lineage>
        <taxon>Eukaryota</taxon>
        <taxon>Fungi</taxon>
        <taxon>Dikarya</taxon>
        <taxon>Basidiomycota</taxon>
        <taxon>Agaricomycotina</taxon>
        <taxon>Agaricomycetes</taxon>
        <taxon>Polyporales</taxon>
        <taxon>Steccherinaceae</taxon>
        <taxon>Antrodiella</taxon>
    </lineage>
</organism>
<comment type="similarity">
    <text evidence="2">Belongs to the GINS4/SLD5 family.</text>
</comment>
<evidence type="ECO:0000259" key="8">
    <source>
        <dbReference type="Pfam" id="PF16922"/>
    </source>
</evidence>
<feature type="domain" description="GINS subunit" evidence="7">
    <location>
        <begin position="537"/>
        <end position="618"/>
    </location>
</feature>
<dbReference type="EMBL" id="SGPM01000154">
    <property type="protein sequence ID" value="THH28857.1"/>
    <property type="molecule type" value="Genomic_DNA"/>
</dbReference>
<sequence>MGWQTICAYVIILPMLAYGMSELLKKRDDVNTTGYLWDFVCTNAAALRDSAVILLREAYKTFVSSDAAAWISHTGIKSQYDMLVSTTKPFVLGAEKATREMLNKTVLVLRMAIYEIETQRSLPSMAVAGHLEREAHIRFMSEKVQDVIIKLAVKYKLQEDDARPHVVRVISGTGSVFLAAGDLSDNTYGTATQKFVCFWSKIFATILPPSAVKELKKGATAVEKYVVDLERTVEVKFSEVKIYVDTVVSATQHFRLEAEKAVNITKFSGELDHLLHQTAENVKEMFPPPDTALGHKGRETSIRLVLATVQDKIVDLAVKHGMNESVVRLHTSEIVQAVEHIFVFIGDLAEQNPGLFTELVIAVVVMAFPESWFLQPLLAAVGFGPRGAIKGDGGSFFFMRTRVNVLSDTLGSFAAWMQRTFFGAAVPKGSFFSYLQSLAMKVGKALSPLQMDNFDWSVPGDDDDDIPMAGPLPPARDVDADDMPAPARIVAPRDLVETPFQQLTRHWMNERHAPDILPAQEALLGRLLDHIRKQTNDVQLLRADPDSSEDEHFRIMLVQTEVERVKFVIRSYLRTRLHKVEKYARYIMSTPETQEKLSQGELDHAERYATILEAHFNNAVLKSLPPEQQGLDDNIAFMPPMIPAPDKNVGVFAYARHACPPVRLPDGTTMEMTPGQIALIPYHVVEHMLLREDIELV</sequence>
<dbReference type="OrthoDB" id="338231at2759"/>
<feature type="signal peptide" evidence="6">
    <location>
        <begin position="1"/>
        <end position="19"/>
    </location>
</feature>
<dbReference type="CDD" id="cd11711">
    <property type="entry name" value="GINS_A_Sld5"/>
    <property type="match status" value="1"/>
</dbReference>
<evidence type="ECO:0000256" key="5">
    <source>
        <dbReference type="ARBA" id="ARBA00023242"/>
    </source>
</evidence>
<feature type="domain" description="DNA replication complex GINS protein SLD5 C-terminal" evidence="8">
    <location>
        <begin position="645"/>
        <end position="697"/>
    </location>
</feature>
<dbReference type="PANTHER" id="PTHR21206:SF0">
    <property type="entry name" value="DNA REPLICATION COMPLEX GINS PROTEIN SLD5"/>
    <property type="match status" value="1"/>
</dbReference>
<dbReference type="Gene3D" id="6.10.110.10">
    <property type="match status" value="1"/>
</dbReference>
<dbReference type="InterPro" id="IPR008591">
    <property type="entry name" value="GINS_Sld5"/>
</dbReference>
<dbReference type="AlphaFoldDB" id="A0A4S4MTQ2"/>
<evidence type="ECO:0000259" key="7">
    <source>
        <dbReference type="Pfam" id="PF05916"/>
    </source>
</evidence>
<dbReference type="InterPro" id="IPR031633">
    <property type="entry name" value="SLD5_C"/>
</dbReference>
<evidence type="ECO:0000256" key="3">
    <source>
        <dbReference type="ARBA" id="ARBA00014804"/>
    </source>
</evidence>
<dbReference type="GO" id="GO:0000727">
    <property type="term" value="P:double-strand break repair via break-induced replication"/>
    <property type="evidence" value="ECO:0007669"/>
    <property type="project" value="TreeGrafter"/>
</dbReference>
<evidence type="ECO:0000256" key="1">
    <source>
        <dbReference type="ARBA" id="ARBA00004123"/>
    </source>
</evidence>
<dbReference type="GO" id="GO:0006261">
    <property type="term" value="P:DNA-templated DNA replication"/>
    <property type="evidence" value="ECO:0007669"/>
    <property type="project" value="InterPro"/>
</dbReference>
<dbReference type="InterPro" id="IPR021151">
    <property type="entry name" value="GINS_A"/>
</dbReference>
<dbReference type="GO" id="GO:0000811">
    <property type="term" value="C:GINS complex"/>
    <property type="evidence" value="ECO:0007669"/>
    <property type="project" value="TreeGrafter"/>
</dbReference>
<accession>A0A4S4MTQ2</accession>
<evidence type="ECO:0000256" key="4">
    <source>
        <dbReference type="ARBA" id="ARBA00022705"/>
    </source>
</evidence>
<evidence type="ECO:0000313" key="9">
    <source>
        <dbReference type="EMBL" id="THH28857.1"/>
    </source>
</evidence>
<keyword evidence="5" id="KW-0539">Nucleus</keyword>
<dbReference type="InterPro" id="IPR036224">
    <property type="entry name" value="GINS_bundle-like_dom_sf"/>
</dbReference>
<gene>
    <name evidence="9" type="ORF">EUX98_g5334</name>
</gene>
<dbReference type="Pfam" id="PF16922">
    <property type="entry name" value="SLD5_C"/>
    <property type="match status" value="1"/>
</dbReference>
<dbReference type="InterPro" id="IPR038213">
    <property type="entry name" value="IFI6/IFI27-like_sf"/>
</dbReference>
<dbReference type="SUPFAM" id="SSF158573">
    <property type="entry name" value="GINS helical bundle-like"/>
    <property type="match status" value="1"/>
</dbReference>
<dbReference type="SUPFAM" id="SSF160059">
    <property type="entry name" value="PriA/YqbF domain"/>
    <property type="match status" value="1"/>
</dbReference>
<evidence type="ECO:0000256" key="6">
    <source>
        <dbReference type="SAM" id="SignalP"/>
    </source>
</evidence>
<dbReference type="Gene3D" id="1.20.58.1030">
    <property type="match status" value="1"/>
</dbReference>
<dbReference type="Pfam" id="PF05916">
    <property type="entry name" value="Sld5"/>
    <property type="match status" value="1"/>
</dbReference>
<name>A0A4S4MTQ2_9APHY</name>
<keyword evidence="10" id="KW-1185">Reference proteome</keyword>
<protein>
    <recommendedName>
        <fullName evidence="3">DNA replication complex GINS protein SLD5</fullName>
    </recommendedName>
</protein>
<dbReference type="PANTHER" id="PTHR21206">
    <property type="entry name" value="SLD5 PROTEIN"/>
    <property type="match status" value="1"/>
</dbReference>
<dbReference type="InterPro" id="IPR038749">
    <property type="entry name" value="Sld5_GINS_A"/>
</dbReference>
<dbReference type="Proteomes" id="UP000308730">
    <property type="component" value="Unassembled WGS sequence"/>
</dbReference>
<dbReference type="CDD" id="cd21692">
    <property type="entry name" value="GINS_B_Sld5"/>
    <property type="match status" value="1"/>
</dbReference>